<dbReference type="VEuPathDB" id="VectorBase:BGLAX_036417"/>
<keyword evidence="8 11" id="KW-0333">Golgi apparatus</keyword>
<dbReference type="VEuPathDB" id="VectorBase:BGLB003733"/>
<organism evidence="12 13">
    <name type="scientific">Biomphalaria glabrata</name>
    <name type="common">Bloodfluke planorb</name>
    <name type="synonym">Freshwater snail</name>
    <dbReference type="NCBI Taxonomy" id="6526"/>
    <lineage>
        <taxon>Eukaryota</taxon>
        <taxon>Metazoa</taxon>
        <taxon>Spiralia</taxon>
        <taxon>Lophotrochozoa</taxon>
        <taxon>Mollusca</taxon>
        <taxon>Gastropoda</taxon>
        <taxon>Heterobranchia</taxon>
        <taxon>Euthyneura</taxon>
        <taxon>Panpulmonata</taxon>
        <taxon>Hygrophila</taxon>
        <taxon>Lymnaeoidea</taxon>
        <taxon>Planorbidae</taxon>
        <taxon>Biomphalaria</taxon>
    </lineage>
</organism>
<evidence type="ECO:0000256" key="8">
    <source>
        <dbReference type="ARBA" id="ARBA00023034"/>
    </source>
</evidence>
<proteinExistence type="inferred from homology"/>
<evidence type="ECO:0000256" key="1">
    <source>
        <dbReference type="ARBA" id="ARBA00004323"/>
    </source>
</evidence>
<dbReference type="FunFam" id="3.90.550.50:FF:000001">
    <property type="entry name" value="Hexosyltransferase"/>
    <property type="match status" value="1"/>
</dbReference>
<keyword evidence="5 11" id="KW-0812">Transmembrane</keyword>
<accession>A0A2C9JKF7</accession>
<keyword evidence="3 11" id="KW-0328">Glycosyltransferase</keyword>
<evidence type="ECO:0000256" key="11">
    <source>
        <dbReference type="RuleBase" id="RU363063"/>
    </source>
</evidence>
<evidence type="ECO:0000256" key="7">
    <source>
        <dbReference type="ARBA" id="ARBA00022989"/>
    </source>
</evidence>
<gene>
    <name evidence="12" type="primary">106057693</name>
</gene>
<dbReference type="PANTHER" id="PTHR11214">
    <property type="entry name" value="BETA-1,3-N-ACETYLGLUCOSAMINYLTRANSFERASE"/>
    <property type="match status" value="1"/>
</dbReference>
<comment type="subcellular location">
    <subcellularLocation>
        <location evidence="1 11">Golgi apparatus membrane</location>
        <topology evidence="1 11">Single-pass type II membrane protein</topology>
    </subcellularLocation>
</comment>
<dbReference type="STRING" id="6526.A0A2C9JKF7"/>
<dbReference type="KEGG" id="bgt:106057693"/>
<dbReference type="Gene3D" id="3.90.550.50">
    <property type="match status" value="1"/>
</dbReference>
<dbReference type="GO" id="GO:0000139">
    <property type="term" value="C:Golgi membrane"/>
    <property type="evidence" value="ECO:0007669"/>
    <property type="project" value="UniProtKB-SubCell"/>
</dbReference>
<reference evidence="12" key="1">
    <citation type="submission" date="2020-05" db="UniProtKB">
        <authorList>
            <consortium name="EnsemblMetazoa"/>
        </authorList>
    </citation>
    <scope>IDENTIFICATION</scope>
    <source>
        <strain evidence="12">BB02</strain>
    </source>
</reference>
<keyword evidence="7 11" id="KW-1133">Transmembrane helix</keyword>
<protein>
    <recommendedName>
        <fullName evidence="11">Hexosyltransferase</fullName>
        <ecNumber evidence="11">2.4.1.-</ecNumber>
    </recommendedName>
</protein>
<name>A0A2C9JKF7_BIOGL</name>
<keyword evidence="4" id="KW-0808">Transferase</keyword>
<dbReference type="EnsemblMetazoa" id="BGLB003733-RC">
    <property type="protein sequence ID" value="BGLB003733-PC"/>
    <property type="gene ID" value="BGLB003733"/>
</dbReference>
<evidence type="ECO:0000256" key="2">
    <source>
        <dbReference type="ARBA" id="ARBA00008661"/>
    </source>
</evidence>
<dbReference type="GO" id="GO:0006493">
    <property type="term" value="P:protein O-linked glycosylation"/>
    <property type="evidence" value="ECO:0007669"/>
    <property type="project" value="TreeGrafter"/>
</dbReference>
<evidence type="ECO:0000256" key="3">
    <source>
        <dbReference type="ARBA" id="ARBA00022676"/>
    </source>
</evidence>
<evidence type="ECO:0000256" key="4">
    <source>
        <dbReference type="ARBA" id="ARBA00022679"/>
    </source>
</evidence>
<dbReference type="GO" id="GO:0016758">
    <property type="term" value="F:hexosyltransferase activity"/>
    <property type="evidence" value="ECO:0007669"/>
    <property type="project" value="InterPro"/>
</dbReference>
<feature type="transmembrane region" description="Helical" evidence="11">
    <location>
        <begin position="14"/>
        <end position="36"/>
    </location>
</feature>
<dbReference type="PANTHER" id="PTHR11214:SF314">
    <property type="entry name" value="HEXOSYLTRANSFERASE"/>
    <property type="match status" value="1"/>
</dbReference>
<dbReference type="AlphaFoldDB" id="A0A2C9JKF7"/>
<dbReference type="Pfam" id="PF01762">
    <property type="entry name" value="Galactosyl_T"/>
    <property type="match status" value="1"/>
</dbReference>
<evidence type="ECO:0000256" key="6">
    <source>
        <dbReference type="ARBA" id="ARBA00022968"/>
    </source>
</evidence>
<dbReference type="Proteomes" id="UP000076420">
    <property type="component" value="Unassembled WGS sequence"/>
</dbReference>
<evidence type="ECO:0000313" key="13">
    <source>
        <dbReference type="Proteomes" id="UP000076420"/>
    </source>
</evidence>
<sequence length="382" mass="43178">MLLKEMSQNCWKRVTPLIVLLAVLMVIINFIVYRFVSVIIVANSKSTSVVVVADFEQKSHSKLKPSMNLTGSNETKLKTIRGLTTSMTDQSIAPTQESVKVQKDDPIQSHSFLYKIVPKIDCSSSKLVICAVGSRANNKTRQTIRQTWGSYANVSNNNSTLIFFLGSEHPSTNGSQSVQHFINKEAELYGDILQEDYVDHYNNLSLKSVSILKWVSLKCPESQFLLKVDDDMYINVPVLIKSLDDISKSKGKDYPFVVGHVFQGARPIRSTSSKWYTPVTVFNETVYPKYTSGTSYAMTTSAAKLLYKASLEVPVFWLEDVYVTGLCARKSNVEVIHNNLFYFDKREAPGCSFQNQISGHRYTAMEIERIHKELYHNTTKCN</sequence>
<comment type="similarity">
    <text evidence="2 11">Belongs to the glycosyltransferase 31 family.</text>
</comment>
<evidence type="ECO:0000313" key="12">
    <source>
        <dbReference type="EnsemblMetazoa" id="BGLB003733-PC"/>
    </source>
</evidence>
<keyword evidence="10" id="KW-0325">Glycoprotein</keyword>
<keyword evidence="6 11" id="KW-0735">Signal-anchor</keyword>
<evidence type="ECO:0000256" key="10">
    <source>
        <dbReference type="ARBA" id="ARBA00023180"/>
    </source>
</evidence>
<evidence type="ECO:0000256" key="9">
    <source>
        <dbReference type="ARBA" id="ARBA00023136"/>
    </source>
</evidence>
<evidence type="ECO:0000256" key="5">
    <source>
        <dbReference type="ARBA" id="ARBA00022692"/>
    </source>
</evidence>
<dbReference type="InterPro" id="IPR002659">
    <property type="entry name" value="Glyco_trans_31"/>
</dbReference>
<keyword evidence="9 11" id="KW-0472">Membrane</keyword>
<dbReference type="EC" id="2.4.1.-" evidence="11"/>